<evidence type="ECO:0000313" key="7">
    <source>
        <dbReference type="Proteomes" id="UP001497453"/>
    </source>
</evidence>
<dbReference type="EMBL" id="OZ037953">
    <property type="protein sequence ID" value="CAL1697554.1"/>
    <property type="molecule type" value="Genomic_DNA"/>
</dbReference>
<name>A0ABP1CSQ0_9APHY</name>
<evidence type="ECO:0000313" key="6">
    <source>
        <dbReference type="EMBL" id="CAL1697554.1"/>
    </source>
</evidence>
<dbReference type="PANTHER" id="PTHR10237">
    <property type="entry name" value="DEFORMED EPIDERMAL AUTOREGULATORY FACTOR 1 HOMOLOG SUPPRESSIN"/>
    <property type="match status" value="1"/>
</dbReference>
<dbReference type="PANTHER" id="PTHR10237:SF14">
    <property type="entry name" value="MYND-TYPE DOMAIN-CONTAINING PROTEIN"/>
    <property type="match status" value="1"/>
</dbReference>
<reference evidence="7" key="1">
    <citation type="submission" date="2024-04" db="EMBL/GenBank/DDBJ databases">
        <authorList>
            <person name="Shaw F."/>
            <person name="Minotto A."/>
        </authorList>
    </citation>
    <scope>NUCLEOTIDE SEQUENCE [LARGE SCALE GENOMIC DNA]</scope>
</reference>
<dbReference type="Proteomes" id="UP001497453">
    <property type="component" value="Chromosome 10"/>
</dbReference>
<dbReference type="Pfam" id="PF01753">
    <property type="entry name" value="zf-MYND"/>
    <property type="match status" value="1"/>
</dbReference>
<dbReference type="InterPro" id="IPR024119">
    <property type="entry name" value="TF_DEAF-1"/>
</dbReference>
<feature type="domain" description="MYND-type" evidence="5">
    <location>
        <begin position="332"/>
        <end position="372"/>
    </location>
</feature>
<evidence type="ECO:0000256" key="3">
    <source>
        <dbReference type="ARBA" id="ARBA00022833"/>
    </source>
</evidence>
<keyword evidence="7" id="KW-1185">Reference proteome</keyword>
<sequence length="559" mass="63678">MLGLRRDIQQSAAFTPRAYLEGLKLPANFTLPPLSAVYEDAVRLPELRKSGPPTIRTVFVRNGAATTLNPTGALHEPLAWNTTLPDLFKFAYFARTEDVPVELMDPVIWALGMFIRALLEGTESQLRAMGHILPHQKAEDALYFMTANARFKLIEHLLSPFIDRPDDAIPHLKVALEQDNARRGEVNDKTDPYQSNPMLYVLYTDALVFSNQFDKHTRDELNKVLHAVQTTKLRKSADFSFIILKARSHLALVLQQMGSDEQEQKEHVEYCAKFLRKNPKLVPERSLLQLLFRRDQPIHPVLELLGGLSWLKGVITREGLTARMEERQTKACRYCGGREPQVTLFRCSGCKHIYYCSKECQKTNWKVHKEACKEAAAAKVRAAELMSFDPEAGQKATDWIKFRESPIPANNTLLAHALGLYRDPSRGHTHIVFREVEYRPKASKDFRFRFHAKRAGVFKIEDVMMEIERMMGLNPGEGPKYVREILEDLDATNPRLEKAPILNISFGDGIQTWLGSAAISVYSLRMTPHNPRWRESMNLGEPPEPLLLKSGAQDVEHVF</sequence>
<keyword evidence="2 4" id="KW-0863">Zinc-finger</keyword>
<dbReference type="Gene3D" id="6.10.140.2220">
    <property type="match status" value="1"/>
</dbReference>
<dbReference type="PROSITE" id="PS01360">
    <property type="entry name" value="ZF_MYND_1"/>
    <property type="match status" value="1"/>
</dbReference>
<keyword evidence="3" id="KW-0862">Zinc</keyword>
<evidence type="ECO:0000256" key="1">
    <source>
        <dbReference type="ARBA" id="ARBA00022723"/>
    </source>
</evidence>
<protein>
    <recommendedName>
        <fullName evidence="5">MYND-type domain-containing protein</fullName>
    </recommendedName>
</protein>
<organism evidence="6 7">
    <name type="scientific">Somion occarium</name>
    <dbReference type="NCBI Taxonomy" id="3059160"/>
    <lineage>
        <taxon>Eukaryota</taxon>
        <taxon>Fungi</taxon>
        <taxon>Dikarya</taxon>
        <taxon>Basidiomycota</taxon>
        <taxon>Agaricomycotina</taxon>
        <taxon>Agaricomycetes</taxon>
        <taxon>Polyporales</taxon>
        <taxon>Cerrenaceae</taxon>
        <taxon>Somion</taxon>
    </lineage>
</organism>
<evidence type="ECO:0000256" key="4">
    <source>
        <dbReference type="PROSITE-ProRule" id="PRU00134"/>
    </source>
</evidence>
<evidence type="ECO:0000256" key="2">
    <source>
        <dbReference type="ARBA" id="ARBA00022771"/>
    </source>
</evidence>
<keyword evidence="1" id="KW-0479">Metal-binding</keyword>
<dbReference type="PROSITE" id="PS50865">
    <property type="entry name" value="ZF_MYND_2"/>
    <property type="match status" value="1"/>
</dbReference>
<dbReference type="InterPro" id="IPR002893">
    <property type="entry name" value="Znf_MYND"/>
</dbReference>
<gene>
    <name evidence="6" type="ORF">GFSPODELE1_LOCUS1721</name>
</gene>
<dbReference type="SUPFAM" id="SSF144232">
    <property type="entry name" value="HIT/MYND zinc finger-like"/>
    <property type="match status" value="1"/>
</dbReference>
<proteinExistence type="predicted"/>
<accession>A0ABP1CSQ0</accession>
<evidence type="ECO:0000259" key="5">
    <source>
        <dbReference type="PROSITE" id="PS50865"/>
    </source>
</evidence>